<evidence type="ECO:0000313" key="2">
    <source>
        <dbReference type="Proteomes" id="UP000297245"/>
    </source>
</evidence>
<protein>
    <recommendedName>
        <fullName evidence="3">BTB domain-containing protein</fullName>
    </recommendedName>
</protein>
<keyword evidence="2" id="KW-1185">Reference proteome</keyword>
<dbReference type="EMBL" id="ML179543">
    <property type="protein sequence ID" value="THU85486.1"/>
    <property type="molecule type" value="Genomic_DNA"/>
</dbReference>
<name>A0A4S8L9N5_DENBC</name>
<gene>
    <name evidence="1" type="ORF">K435DRAFT_387351</name>
</gene>
<proteinExistence type="predicted"/>
<dbReference type="OrthoDB" id="3184970at2759"/>
<dbReference type="Proteomes" id="UP000297245">
    <property type="component" value="Unassembled WGS sequence"/>
</dbReference>
<accession>A0A4S8L9N5</accession>
<dbReference type="AlphaFoldDB" id="A0A4S8L9N5"/>
<evidence type="ECO:0008006" key="3">
    <source>
        <dbReference type="Google" id="ProtNLM"/>
    </source>
</evidence>
<reference evidence="1 2" key="1">
    <citation type="journal article" date="2019" name="Nat. Ecol. Evol.">
        <title>Megaphylogeny resolves global patterns of mushroom evolution.</title>
        <authorList>
            <person name="Varga T."/>
            <person name="Krizsan K."/>
            <person name="Foldi C."/>
            <person name="Dima B."/>
            <person name="Sanchez-Garcia M."/>
            <person name="Sanchez-Ramirez S."/>
            <person name="Szollosi G.J."/>
            <person name="Szarkandi J.G."/>
            <person name="Papp V."/>
            <person name="Albert L."/>
            <person name="Andreopoulos W."/>
            <person name="Angelini C."/>
            <person name="Antonin V."/>
            <person name="Barry K.W."/>
            <person name="Bougher N.L."/>
            <person name="Buchanan P."/>
            <person name="Buyck B."/>
            <person name="Bense V."/>
            <person name="Catcheside P."/>
            <person name="Chovatia M."/>
            <person name="Cooper J."/>
            <person name="Damon W."/>
            <person name="Desjardin D."/>
            <person name="Finy P."/>
            <person name="Geml J."/>
            <person name="Haridas S."/>
            <person name="Hughes K."/>
            <person name="Justo A."/>
            <person name="Karasinski D."/>
            <person name="Kautmanova I."/>
            <person name="Kiss B."/>
            <person name="Kocsube S."/>
            <person name="Kotiranta H."/>
            <person name="LaButti K.M."/>
            <person name="Lechner B.E."/>
            <person name="Liimatainen K."/>
            <person name="Lipzen A."/>
            <person name="Lukacs Z."/>
            <person name="Mihaltcheva S."/>
            <person name="Morgado L.N."/>
            <person name="Niskanen T."/>
            <person name="Noordeloos M.E."/>
            <person name="Ohm R.A."/>
            <person name="Ortiz-Santana B."/>
            <person name="Ovrebo C."/>
            <person name="Racz N."/>
            <person name="Riley R."/>
            <person name="Savchenko A."/>
            <person name="Shiryaev A."/>
            <person name="Soop K."/>
            <person name="Spirin V."/>
            <person name="Szebenyi C."/>
            <person name="Tomsovsky M."/>
            <person name="Tulloss R.E."/>
            <person name="Uehling J."/>
            <person name="Grigoriev I.V."/>
            <person name="Vagvolgyi C."/>
            <person name="Papp T."/>
            <person name="Martin F.M."/>
            <person name="Miettinen O."/>
            <person name="Hibbett D.S."/>
            <person name="Nagy L.G."/>
        </authorList>
    </citation>
    <scope>NUCLEOTIDE SEQUENCE [LARGE SCALE GENOMIC DNA]</scope>
    <source>
        <strain evidence="1 2">CBS 962.96</strain>
    </source>
</reference>
<sequence length="155" mass="17629">MSCFDSYTQDINLTFWTEDFGQLMEIAQAAEKYIVHNAINVCQFRLRDFFPKHAQELFDFAATYDHPALLATTAELMVYKPLEVVAYKLSADTYKPWSLYSDQVLRACNSVLGAPSSGPGRCKNGNSCQLERNRQIVNQSPGNVFFIKSELQKKL</sequence>
<evidence type="ECO:0000313" key="1">
    <source>
        <dbReference type="EMBL" id="THU85486.1"/>
    </source>
</evidence>
<organism evidence="1 2">
    <name type="scientific">Dendrothele bispora (strain CBS 962.96)</name>
    <dbReference type="NCBI Taxonomy" id="1314807"/>
    <lineage>
        <taxon>Eukaryota</taxon>
        <taxon>Fungi</taxon>
        <taxon>Dikarya</taxon>
        <taxon>Basidiomycota</taxon>
        <taxon>Agaricomycotina</taxon>
        <taxon>Agaricomycetes</taxon>
        <taxon>Agaricomycetidae</taxon>
        <taxon>Agaricales</taxon>
        <taxon>Agaricales incertae sedis</taxon>
        <taxon>Dendrothele</taxon>
    </lineage>
</organism>